<proteinExistence type="predicted"/>
<name>A0A0A8YDJ7_ARUDO</name>
<protein>
    <submittedName>
        <fullName evidence="1">Uncharacterized protein</fullName>
    </submittedName>
</protein>
<reference evidence="1" key="1">
    <citation type="submission" date="2014-09" db="EMBL/GenBank/DDBJ databases">
        <authorList>
            <person name="Magalhaes I.L.F."/>
            <person name="Oliveira U."/>
            <person name="Santos F.R."/>
            <person name="Vidigal T.H.D.A."/>
            <person name="Brescovit A.D."/>
            <person name="Santos A.J."/>
        </authorList>
    </citation>
    <scope>NUCLEOTIDE SEQUENCE</scope>
    <source>
        <tissue evidence="1">Shoot tissue taken approximately 20 cm above the soil surface</tissue>
    </source>
</reference>
<accession>A0A0A8YDJ7</accession>
<reference evidence="1" key="2">
    <citation type="journal article" date="2015" name="Data Brief">
        <title>Shoot transcriptome of the giant reed, Arundo donax.</title>
        <authorList>
            <person name="Barrero R.A."/>
            <person name="Guerrero F.D."/>
            <person name="Moolhuijzen P."/>
            <person name="Goolsby J.A."/>
            <person name="Tidwell J."/>
            <person name="Bellgard S.E."/>
            <person name="Bellgard M.I."/>
        </authorList>
    </citation>
    <scope>NUCLEOTIDE SEQUENCE</scope>
    <source>
        <tissue evidence="1">Shoot tissue taken approximately 20 cm above the soil surface</tissue>
    </source>
</reference>
<organism evidence="1">
    <name type="scientific">Arundo donax</name>
    <name type="common">Giant reed</name>
    <name type="synonym">Donax arundinaceus</name>
    <dbReference type="NCBI Taxonomy" id="35708"/>
    <lineage>
        <taxon>Eukaryota</taxon>
        <taxon>Viridiplantae</taxon>
        <taxon>Streptophyta</taxon>
        <taxon>Embryophyta</taxon>
        <taxon>Tracheophyta</taxon>
        <taxon>Spermatophyta</taxon>
        <taxon>Magnoliopsida</taxon>
        <taxon>Liliopsida</taxon>
        <taxon>Poales</taxon>
        <taxon>Poaceae</taxon>
        <taxon>PACMAD clade</taxon>
        <taxon>Arundinoideae</taxon>
        <taxon>Arundineae</taxon>
        <taxon>Arundo</taxon>
    </lineage>
</organism>
<sequence>MGEDSLGQIWGRD</sequence>
<dbReference type="EMBL" id="GBRH01274277">
    <property type="protein sequence ID" value="JAD23618.1"/>
    <property type="molecule type" value="Transcribed_RNA"/>
</dbReference>
<evidence type="ECO:0000313" key="1">
    <source>
        <dbReference type="EMBL" id="JAD23618.1"/>
    </source>
</evidence>